<evidence type="ECO:0000313" key="2">
    <source>
        <dbReference type="EMBL" id="CAK0823243.1"/>
    </source>
</evidence>
<gene>
    <name evidence="2" type="ORF">PCOR1329_LOCUS24055</name>
</gene>
<feature type="region of interest" description="Disordered" evidence="1">
    <location>
        <begin position="1"/>
        <end position="26"/>
    </location>
</feature>
<evidence type="ECO:0000256" key="1">
    <source>
        <dbReference type="SAM" id="MobiDB-lite"/>
    </source>
</evidence>
<protein>
    <submittedName>
        <fullName evidence="2">Uncharacterized protein</fullName>
    </submittedName>
</protein>
<reference evidence="2" key="1">
    <citation type="submission" date="2023-10" db="EMBL/GenBank/DDBJ databases">
        <authorList>
            <person name="Chen Y."/>
            <person name="Shah S."/>
            <person name="Dougan E. K."/>
            <person name="Thang M."/>
            <person name="Chan C."/>
        </authorList>
    </citation>
    <scope>NUCLEOTIDE SEQUENCE [LARGE SCALE GENOMIC DNA]</scope>
</reference>
<proteinExistence type="predicted"/>
<keyword evidence="3" id="KW-1185">Reference proteome</keyword>
<name>A0ABN9RVX7_9DINO</name>
<evidence type="ECO:0000313" key="3">
    <source>
        <dbReference type="Proteomes" id="UP001189429"/>
    </source>
</evidence>
<accession>A0ABN9RVX7</accession>
<organism evidence="2 3">
    <name type="scientific">Prorocentrum cordatum</name>
    <dbReference type="NCBI Taxonomy" id="2364126"/>
    <lineage>
        <taxon>Eukaryota</taxon>
        <taxon>Sar</taxon>
        <taxon>Alveolata</taxon>
        <taxon>Dinophyceae</taxon>
        <taxon>Prorocentrales</taxon>
        <taxon>Prorocentraceae</taxon>
        <taxon>Prorocentrum</taxon>
    </lineage>
</organism>
<dbReference type="EMBL" id="CAUYUJ010008225">
    <property type="protein sequence ID" value="CAK0823243.1"/>
    <property type="molecule type" value="Genomic_DNA"/>
</dbReference>
<sequence length="101" mass="10346">MSEPPAQEHSGVSSGPARASGTPRQAQIRRGLSLVRLAPALAGGTLGFRLRSQRSRALLPGGEDGCRQASVAWLVPLCFFTNLGAVGPVTFLSSGDEASGA</sequence>
<comment type="caution">
    <text evidence="2">The sequence shown here is derived from an EMBL/GenBank/DDBJ whole genome shotgun (WGS) entry which is preliminary data.</text>
</comment>
<dbReference type="Proteomes" id="UP001189429">
    <property type="component" value="Unassembled WGS sequence"/>
</dbReference>